<feature type="transmembrane region" description="Helical" evidence="1">
    <location>
        <begin position="12"/>
        <end position="34"/>
    </location>
</feature>
<evidence type="ECO:0000313" key="3">
    <source>
        <dbReference type="Proteomes" id="UP000290407"/>
    </source>
</evidence>
<feature type="transmembrane region" description="Helical" evidence="1">
    <location>
        <begin position="46"/>
        <end position="67"/>
    </location>
</feature>
<proteinExistence type="predicted"/>
<organism evidence="2 3">
    <name type="scientific">Spirosoma sordidisoli</name>
    <dbReference type="NCBI Taxonomy" id="2502893"/>
    <lineage>
        <taxon>Bacteria</taxon>
        <taxon>Pseudomonadati</taxon>
        <taxon>Bacteroidota</taxon>
        <taxon>Cytophagia</taxon>
        <taxon>Cytophagales</taxon>
        <taxon>Cytophagaceae</taxon>
        <taxon>Spirosoma</taxon>
    </lineage>
</organism>
<evidence type="ECO:0000313" key="2">
    <source>
        <dbReference type="EMBL" id="RYC69665.1"/>
    </source>
</evidence>
<keyword evidence="1" id="KW-1133">Transmembrane helix</keyword>
<keyword evidence="1" id="KW-0472">Membrane</keyword>
<dbReference type="AlphaFoldDB" id="A0A4Q2UPV3"/>
<keyword evidence="1" id="KW-0812">Transmembrane</keyword>
<dbReference type="EMBL" id="SBLB01000003">
    <property type="protein sequence ID" value="RYC69665.1"/>
    <property type="molecule type" value="Genomic_DNA"/>
</dbReference>
<protein>
    <submittedName>
        <fullName evidence="2">Uncharacterized protein</fullName>
    </submittedName>
</protein>
<keyword evidence="3" id="KW-1185">Reference proteome</keyword>
<accession>A0A4Q2UPV3</accession>
<name>A0A4Q2UPV3_9BACT</name>
<evidence type="ECO:0000256" key="1">
    <source>
        <dbReference type="SAM" id="Phobius"/>
    </source>
</evidence>
<comment type="caution">
    <text evidence="2">The sequence shown here is derived from an EMBL/GenBank/DDBJ whole genome shotgun (WGS) entry which is preliminary data.</text>
</comment>
<reference evidence="2 3" key="1">
    <citation type="submission" date="2019-01" db="EMBL/GenBank/DDBJ databases">
        <title>Spirosoma flava sp. nov., a propanil-degrading bacterium isolated from herbicide-contaminated soil.</title>
        <authorList>
            <person name="Zhang L."/>
            <person name="Jiang J.-D."/>
        </authorList>
    </citation>
    <scope>NUCLEOTIDE SEQUENCE [LARGE SCALE GENOMIC DNA]</scope>
    <source>
        <strain evidence="2 3">TY50</strain>
    </source>
</reference>
<sequence>MNSTMKTIRRIGIVLAALLVSIPIPYLFFSFIQWNPDVSTWHRVTRFFFLIFVFIDLVITVSVYIAIKERKF</sequence>
<gene>
    <name evidence="2" type="ORF">EQG79_13775</name>
</gene>
<dbReference type="Proteomes" id="UP000290407">
    <property type="component" value="Unassembled WGS sequence"/>
</dbReference>